<dbReference type="Pfam" id="PF01037">
    <property type="entry name" value="AsnC_trans_reg"/>
    <property type="match status" value="1"/>
</dbReference>
<dbReference type="RefSeq" id="WP_191269597.1">
    <property type="nucleotide sequence ID" value="NZ_BMXJ01000003.1"/>
</dbReference>
<dbReference type="SUPFAM" id="SSF54909">
    <property type="entry name" value="Dimeric alpha+beta barrel"/>
    <property type="match status" value="1"/>
</dbReference>
<keyword evidence="1" id="KW-0805">Transcription regulation</keyword>
<name>A0ABR9HHQ9_9ACTN</name>
<keyword evidence="7" id="KW-1185">Reference proteome</keyword>
<reference evidence="6 7" key="1">
    <citation type="submission" date="2020-10" db="EMBL/GenBank/DDBJ databases">
        <title>Sequencing the genomes of 1000 actinobacteria strains.</title>
        <authorList>
            <person name="Klenk H.-P."/>
        </authorList>
    </citation>
    <scope>NUCLEOTIDE SEQUENCE [LARGE SCALE GENOMIC DNA]</scope>
    <source>
        <strain evidence="6 7">DSM 45157</strain>
    </source>
</reference>
<evidence type="ECO:0000313" key="7">
    <source>
        <dbReference type="Proteomes" id="UP000598217"/>
    </source>
</evidence>
<dbReference type="InterPro" id="IPR011008">
    <property type="entry name" value="Dimeric_a/b-barrel"/>
</dbReference>
<protein>
    <submittedName>
        <fullName evidence="6">DNA-binding Lrp family transcriptional regulator</fullName>
    </submittedName>
</protein>
<dbReference type="SUPFAM" id="SSF46785">
    <property type="entry name" value="Winged helix' DNA-binding domain"/>
    <property type="match status" value="2"/>
</dbReference>
<evidence type="ECO:0000256" key="3">
    <source>
        <dbReference type="ARBA" id="ARBA00023163"/>
    </source>
</evidence>
<sequence length="339" mass="36806">MGRMDELDLMMVNAMQLSPRASWTELAEPLGVDASTLSRRWAQLTAEGFAWITCYVGPSQLSWGGMALVEVGCAAGQAEEAAGRIARYPHAVSVEVVSGGRDLLVTVAAVTQPSLASFVLDVLPRVFGVQWVRTTMIVRMARDAGSWRLDSLDPLQRRRIGEEQTETNGQPPSLAPHRELILALGEDGRMPYSELSRRTGVPSSTLRRRIPELVRSGRLTIRCDTAAREAGWPVHVSLWLDVPVERIGDVCAGLAAMPETRMSAHVAGGASAVAIVWLHRLEDLADWEHRVAVAHPGVGVVDRAVSLRSVKRTGRLLDRAGRAAGHVPMDLWADPVSGL</sequence>
<evidence type="ECO:0000259" key="4">
    <source>
        <dbReference type="Pfam" id="PF01037"/>
    </source>
</evidence>
<comment type="caution">
    <text evidence="6">The sequence shown here is derived from an EMBL/GenBank/DDBJ whole genome shotgun (WGS) entry which is preliminary data.</text>
</comment>
<dbReference type="InterPro" id="IPR036390">
    <property type="entry name" value="WH_DNA-bd_sf"/>
</dbReference>
<dbReference type="InterPro" id="IPR000485">
    <property type="entry name" value="AsnC-type_HTH_dom"/>
</dbReference>
<dbReference type="InterPro" id="IPR036388">
    <property type="entry name" value="WH-like_DNA-bd_sf"/>
</dbReference>
<dbReference type="CDD" id="cd00090">
    <property type="entry name" value="HTH_ARSR"/>
    <property type="match status" value="1"/>
</dbReference>
<organism evidence="6 7">
    <name type="scientific">Nocardiopsis terrae</name>
    <dbReference type="NCBI Taxonomy" id="372655"/>
    <lineage>
        <taxon>Bacteria</taxon>
        <taxon>Bacillati</taxon>
        <taxon>Actinomycetota</taxon>
        <taxon>Actinomycetes</taxon>
        <taxon>Streptosporangiales</taxon>
        <taxon>Nocardiopsidaceae</taxon>
        <taxon>Nocardiopsis</taxon>
    </lineage>
</organism>
<dbReference type="GO" id="GO:0003677">
    <property type="term" value="F:DNA binding"/>
    <property type="evidence" value="ECO:0007669"/>
    <property type="project" value="UniProtKB-KW"/>
</dbReference>
<dbReference type="InterPro" id="IPR019887">
    <property type="entry name" value="Tscrpt_reg_AsnC/Lrp_C"/>
</dbReference>
<gene>
    <name evidence="6" type="ORF">H4W79_002736</name>
</gene>
<evidence type="ECO:0000256" key="2">
    <source>
        <dbReference type="ARBA" id="ARBA00023125"/>
    </source>
</evidence>
<dbReference type="Gene3D" id="3.30.70.920">
    <property type="match status" value="1"/>
</dbReference>
<keyword evidence="3" id="KW-0804">Transcription</keyword>
<dbReference type="PANTHER" id="PTHR30154:SF34">
    <property type="entry name" value="TRANSCRIPTIONAL REGULATOR AZLB"/>
    <property type="match status" value="1"/>
</dbReference>
<proteinExistence type="predicted"/>
<keyword evidence="2 6" id="KW-0238">DNA-binding</keyword>
<dbReference type="InterPro" id="IPR011991">
    <property type="entry name" value="ArsR-like_HTH"/>
</dbReference>
<dbReference type="InterPro" id="IPR019888">
    <property type="entry name" value="Tscrpt_reg_AsnC-like"/>
</dbReference>
<feature type="domain" description="HTH asnC-type" evidence="5">
    <location>
        <begin position="4"/>
        <end position="44"/>
    </location>
</feature>
<accession>A0ABR9HHQ9</accession>
<evidence type="ECO:0000256" key="1">
    <source>
        <dbReference type="ARBA" id="ARBA00023015"/>
    </source>
</evidence>
<dbReference type="EMBL" id="JADBDY010000001">
    <property type="protein sequence ID" value="MBE1458522.1"/>
    <property type="molecule type" value="Genomic_DNA"/>
</dbReference>
<dbReference type="Gene3D" id="1.10.10.10">
    <property type="entry name" value="Winged helix-like DNA-binding domain superfamily/Winged helix DNA-binding domain"/>
    <property type="match status" value="2"/>
</dbReference>
<evidence type="ECO:0000259" key="5">
    <source>
        <dbReference type="Pfam" id="PF13404"/>
    </source>
</evidence>
<dbReference type="Pfam" id="PF13404">
    <property type="entry name" value="HTH_AsnC-type"/>
    <property type="match status" value="1"/>
</dbReference>
<dbReference type="SMART" id="SM00344">
    <property type="entry name" value="HTH_ASNC"/>
    <property type="match status" value="2"/>
</dbReference>
<dbReference type="PRINTS" id="PR00033">
    <property type="entry name" value="HTHASNC"/>
</dbReference>
<dbReference type="Pfam" id="PF13412">
    <property type="entry name" value="HTH_24"/>
    <property type="match status" value="1"/>
</dbReference>
<dbReference type="PANTHER" id="PTHR30154">
    <property type="entry name" value="LEUCINE-RESPONSIVE REGULATORY PROTEIN"/>
    <property type="match status" value="1"/>
</dbReference>
<evidence type="ECO:0000313" key="6">
    <source>
        <dbReference type="EMBL" id="MBE1458522.1"/>
    </source>
</evidence>
<feature type="domain" description="Transcription regulator AsnC/Lrp ligand binding" evidence="4">
    <location>
        <begin position="69"/>
        <end position="139"/>
    </location>
</feature>
<dbReference type="Proteomes" id="UP000598217">
    <property type="component" value="Unassembled WGS sequence"/>
</dbReference>